<dbReference type="Pfam" id="PF03553">
    <property type="entry name" value="Na_H_antiporter"/>
    <property type="match status" value="1"/>
</dbReference>
<evidence type="ECO:0000313" key="8">
    <source>
        <dbReference type="EMBL" id="TDR53847.1"/>
    </source>
</evidence>
<dbReference type="GO" id="GO:0005886">
    <property type="term" value="C:plasma membrane"/>
    <property type="evidence" value="ECO:0007669"/>
    <property type="project" value="UniProtKB-SubCell"/>
</dbReference>
<comment type="caution">
    <text evidence="8">The sequence shown here is derived from an EMBL/GenBank/DDBJ whole genome shotgun (WGS) entry which is preliminary data.</text>
</comment>
<organism evidence="8 9">
    <name type="scientific">Halomonas ventosae</name>
    <dbReference type="NCBI Taxonomy" id="229007"/>
    <lineage>
        <taxon>Bacteria</taxon>
        <taxon>Pseudomonadati</taxon>
        <taxon>Pseudomonadota</taxon>
        <taxon>Gammaproteobacteria</taxon>
        <taxon>Oceanospirillales</taxon>
        <taxon>Halomonadaceae</taxon>
        <taxon>Halomonas</taxon>
    </lineage>
</organism>
<feature type="transmembrane region" description="Helical" evidence="6">
    <location>
        <begin position="434"/>
        <end position="455"/>
    </location>
</feature>
<feature type="transmembrane region" description="Helical" evidence="6">
    <location>
        <begin position="293"/>
        <end position="310"/>
    </location>
</feature>
<feature type="transmembrane region" description="Helical" evidence="6">
    <location>
        <begin position="394"/>
        <end position="422"/>
    </location>
</feature>
<dbReference type="RefSeq" id="WP_243737250.1">
    <property type="nucleotide sequence ID" value="NZ_SNZJ01000008.1"/>
</dbReference>
<keyword evidence="5 6" id="KW-0472">Membrane</keyword>
<feature type="transmembrane region" description="Helical" evidence="6">
    <location>
        <begin position="182"/>
        <end position="206"/>
    </location>
</feature>
<evidence type="ECO:0000256" key="2">
    <source>
        <dbReference type="ARBA" id="ARBA00022475"/>
    </source>
</evidence>
<feature type="transmembrane region" description="Helical" evidence="6">
    <location>
        <begin position="226"/>
        <end position="248"/>
    </location>
</feature>
<dbReference type="PANTHER" id="PTHR43478:SF1">
    <property type="entry name" value="NA+_H+ ANTIPORTER NHAC-LIKE C-TERMINAL DOMAIN-CONTAINING PROTEIN"/>
    <property type="match status" value="1"/>
</dbReference>
<feature type="transmembrane region" description="Helical" evidence="6">
    <location>
        <begin position="475"/>
        <end position="494"/>
    </location>
</feature>
<keyword evidence="2" id="KW-1003">Cell membrane</keyword>
<evidence type="ECO:0000256" key="3">
    <source>
        <dbReference type="ARBA" id="ARBA00022692"/>
    </source>
</evidence>
<dbReference type="EMBL" id="SNZJ01000008">
    <property type="protein sequence ID" value="TDR53847.1"/>
    <property type="molecule type" value="Genomic_DNA"/>
</dbReference>
<reference evidence="8 9" key="1">
    <citation type="submission" date="2019-03" db="EMBL/GenBank/DDBJ databases">
        <title>Genomic Encyclopedia of Type Strains, Phase III (KMG-III): the genomes of soil and plant-associated and newly described type strains.</title>
        <authorList>
            <person name="Whitman W."/>
        </authorList>
    </citation>
    <scope>NUCLEOTIDE SEQUENCE [LARGE SCALE GENOMIC DNA]</scope>
    <source>
        <strain evidence="8 9">CECT 5797</strain>
    </source>
</reference>
<evidence type="ECO:0000313" key="9">
    <source>
        <dbReference type="Proteomes" id="UP000295212"/>
    </source>
</evidence>
<feature type="domain" description="Na+/H+ antiporter NhaC-like C-terminal" evidence="7">
    <location>
        <begin position="226"/>
        <end position="493"/>
    </location>
</feature>
<sequence length="495" mass="53011">MQANDKVIKQGARPWQRWMVMIALAGALAAVVSAVVGTSGADAIDGPLILVPTGLVLLLALLSRRALEPLVFGAFAGTLMMDPTNALSSLSESLMSVMTDEDVAWVIMVCGLMGSIIALLLKSGSSQAFARAMMRYTTDKPRALIGCWCMGIVLFVDDYLNSLAVGTSMRKITDHFKTSREMLAYVIDSTAAPISVLIPISTWAVFFGALIEKNGVAADGQGVMTYIQAIPFMFYPWIAVAMVPLVIYGKIPLIGPMKTAECRAERQGQCVPPGAEHIDEDIAHLEADARHKGSVWSFLLPMASLAFFTWWFDLDFLMGIFVTLAGMIVTFIALKKLSASETFDNIVEGFKSMIDALAVLVAAFLFNEVNTALGLNEYIITTVEPLISAELLPFIIFSLMGFVSFATGSNWGVFVIILPIVATLGHNLGADMTLVIGATLSASTFGSHACFYSDATVLTSQASGCTPFQHAFTQLPYAALAGILAAGAYLALGYL</sequence>
<feature type="transmembrane region" description="Helical" evidence="6">
    <location>
        <begin position="103"/>
        <end position="121"/>
    </location>
</feature>
<feature type="transmembrane region" description="Helical" evidence="6">
    <location>
        <begin position="316"/>
        <end position="334"/>
    </location>
</feature>
<name>A0A4R6ZMZ1_9GAMM</name>
<evidence type="ECO:0000256" key="1">
    <source>
        <dbReference type="ARBA" id="ARBA00004651"/>
    </source>
</evidence>
<evidence type="ECO:0000256" key="6">
    <source>
        <dbReference type="SAM" id="Phobius"/>
    </source>
</evidence>
<evidence type="ECO:0000256" key="5">
    <source>
        <dbReference type="ARBA" id="ARBA00023136"/>
    </source>
</evidence>
<evidence type="ECO:0000259" key="7">
    <source>
        <dbReference type="Pfam" id="PF03553"/>
    </source>
</evidence>
<keyword evidence="4 6" id="KW-1133">Transmembrane helix</keyword>
<feature type="transmembrane region" description="Helical" evidence="6">
    <location>
        <begin position="43"/>
        <end position="62"/>
    </location>
</feature>
<dbReference type="InterPro" id="IPR018461">
    <property type="entry name" value="Na/H_Antiport_NhaC-like_C"/>
</dbReference>
<dbReference type="Proteomes" id="UP000295212">
    <property type="component" value="Unassembled WGS sequence"/>
</dbReference>
<keyword evidence="3 6" id="KW-0812">Transmembrane</keyword>
<proteinExistence type="predicted"/>
<evidence type="ECO:0000256" key="4">
    <source>
        <dbReference type="ARBA" id="ARBA00022989"/>
    </source>
</evidence>
<dbReference type="PANTHER" id="PTHR43478">
    <property type="entry name" value="NA+/H+ ANTIPORTER-RELATED"/>
    <property type="match status" value="1"/>
</dbReference>
<accession>A0A4R6ZMZ1</accession>
<dbReference type="AlphaFoldDB" id="A0A4R6ZMZ1"/>
<protein>
    <submittedName>
        <fullName evidence="8">Transporter (NhaC family)</fullName>
    </submittedName>
</protein>
<comment type="subcellular location">
    <subcellularLocation>
        <location evidence="1">Cell membrane</location>
        <topology evidence="1">Multi-pass membrane protein</topology>
    </subcellularLocation>
</comment>
<feature type="transmembrane region" description="Helical" evidence="6">
    <location>
        <begin position="18"/>
        <end position="37"/>
    </location>
</feature>
<gene>
    <name evidence="8" type="ORF">DFP85_108136</name>
</gene>